<comment type="caution">
    <text evidence="2">The sequence shown here is derived from an EMBL/GenBank/DDBJ whole genome shotgun (WGS) entry which is preliminary data.</text>
</comment>
<keyword evidence="3" id="KW-1185">Reference proteome</keyword>
<feature type="domain" description="SnoaL-like" evidence="1">
    <location>
        <begin position="31"/>
        <end position="159"/>
    </location>
</feature>
<name>A0ABP9P5G3_9PSEU</name>
<evidence type="ECO:0000259" key="1">
    <source>
        <dbReference type="Pfam" id="PF13577"/>
    </source>
</evidence>
<evidence type="ECO:0000313" key="3">
    <source>
        <dbReference type="Proteomes" id="UP001500804"/>
    </source>
</evidence>
<dbReference type="Proteomes" id="UP001500804">
    <property type="component" value="Unassembled WGS sequence"/>
</dbReference>
<accession>A0ABP9P5G3</accession>
<dbReference type="Pfam" id="PF13577">
    <property type="entry name" value="SnoaL_4"/>
    <property type="match status" value="1"/>
</dbReference>
<dbReference type="InterPro" id="IPR037401">
    <property type="entry name" value="SnoaL-like"/>
</dbReference>
<dbReference type="Gene3D" id="3.10.450.50">
    <property type="match status" value="1"/>
</dbReference>
<gene>
    <name evidence="2" type="ORF">GCM10023320_79080</name>
</gene>
<organism evidence="2 3">
    <name type="scientific">Pseudonocardia adelaidensis</name>
    <dbReference type="NCBI Taxonomy" id="648754"/>
    <lineage>
        <taxon>Bacteria</taxon>
        <taxon>Bacillati</taxon>
        <taxon>Actinomycetota</taxon>
        <taxon>Actinomycetes</taxon>
        <taxon>Pseudonocardiales</taxon>
        <taxon>Pseudonocardiaceae</taxon>
        <taxon>Pseudonocardia</taxon>
    </lineage>
</organism>
<dbReference type="RefSeq" id="WP_345612758.1">
    <property type="nucleotide sequence ID" value="NZ_BAABJO010000050.1"/>
</dbReference>
<protein>
    <recommendedName>
        <fullName evidence="1">SnoaL-like domain-containing protein</fullName>
    </recommendedName>
</protein>
<dbReference type="SUPFAM" id="SSF54427">
    <property type="entry name" value="NTF2-like"/>
    <property type="match status" value="1"/>
</dbReference>
<reference evidence="3" key="1">
    <citation type="journal article" date="2019" name="Int. J. Syst. Evol. Microbiol.">
        <title>The Global Catalogue of Microorganisms (GCM) 10K type strain sequencing project: providing services to taxonomists for standard genome sequencing and annotation.</title>
        <authorList>
            <consortium name="The Broad Institute Genomics Platform"/>
            <consortium name="The Broad Institute Genome Sequencing Center for Infectious Disease"/>
            <person name="Wu L."/>
            <person name="Ma J."/>
        </authorList>
    </citation>
    <scope>NUCLEOTIDE SEQUENCE [LARGE SCALE GENOMIC DNA]</scope>
    <source>
        <strain evidence="3">JCM 18302</strain>
    </source>
</reference>
<dbReference type="CDD" id="cd00531">
    <property type="entry name" value="NTF2_like"/>
    <property type="match status" value="1"/>
</dbReference>
<dbReference type="EMBL" id="BAABJO010000050">
    <property type="protein sequence ID" value="GAA5140885.1"/>
    <property type="molecule type" value="Genomic_DNA"/>
</dbReference>
<dbReference type="InterPro" id="IPR032710">
    <property type="entry name" value="NTF2-like_dom_sf"/>
</dbReference>
<evidence type="ECO:0000313" key="2">
    <source>
        <dbReference type="EMBL" id="GAA5140885.1"/>
    </source>
</evidence>
<sequence>MSDLRPTPGWARSCGHVRLQPPLATDRPDPATDRLLVAERIARYGWSYDERDRDALGECFTPDGVWEGLIMGRDRVGPAEGREAIVDFLVAFWEQQGDQRRHIFTNVVVDELASAHATVHAYIVLTAASGGVMTPVSTGPYRFELAREDDGVWRIARLTAGFDAPF</sequence>
<proteinExistence type="predicted"/>